<evidence type="ECO:0000313" key="2">
    <source>
        <dbReference type="Proteomes" id="UP000553193"/>
    </source>
</evidence>
<dbReference type="AlphaFoldDB" id="A0A840AFU2"/>
<dbReference type="Proteomes" id="UP000553193">
    <property type="component" value="Unassembled WGS sequence"/>
</dbReference>
<keyword evidence="2" id="KW-1185">Reference proteome</keyword>
<dbReference type="EMBL" id="JACIDJ010000005">
    <property type="protein sequence ID" value="MBB3899340.1"/>
    <property type="molecule type" value="Genomic_DNA"/>
</dbReference>
<sequence length="165" mass="18402">MNVMNVYEPVGDRPTMPIAADPRLSARVSGGSMFTLRKSGARPISFSGRQLGFQSNYRMGTPLWHELNLYQTEDGRFVADIRVFQKGEGARDQFHVAVVDSLDEALAFFEGYDPRMDLTAGFSLDDPDLSPAELIVHAAKLKYEINETVNQYKAVLSAFLHELNG</sequence>
<gene>
    <name evidence="1" type="ORF">GGQ83_002792</name>
</gene>
<organism evidence="1 2">
    <name type="scientific">Roseococcus suduntuyensis</name>
    <dbReference type="NCBI Taxonomy" id="455361"/>
    <lineage>
        <taxon>Bacteria</taxon>
        <taxon>Pseudomonadati</taxon>
        <taxon>Pseudomonadota</taxon>
        <taxon>Alphaproteobacteria</taxon>
        <taxon>Acetobacterales</taxon>
        <taxon>Roseomonadaceae</taxon>
        <taxon>Roseococcus</taxon>
    </lineage>
</organism>
<proteinExistence type="predicted"/>
<protein>
    <submittedName>
        <fullName evidence="1">Uncharacterized protein</fullName>
    </submittedName>
</protein>
<accession>A0A840AFU2</accession>
<reference evidence="1 2" key="1">
    <citation type="submission" date="2020-08" db="EMBL/GenBank/DDBJ databases">
        <title>Genomic Encyclopedia of Type Strains, Phase IV (KMG-IV): sequencing the most valuable type-strain genomes for metagenomic binning, comparative biology and taxonomic classification.</title>
        <authorList>
            <person name="Goeker M."/>
        </authorList>
    </citation>
    <scope>NUCLEOTIDE SEQUENCE [LARGE SCALE GENOMIC DNA]</scope>
    <source>
        <strain evidence="1 2">DSM 19979</strain>
    </source>
</reference>
<name>A0A840AFU2_9PROT</name>
<evidence type="ECO:0000313" key="1">
    <source>
        <dbReference type="EMBL" id="MBB3899340.1"/>
    </source>
</evidence>
<dbReference type="RefSeq" id="WP_184385031.1">
    <property type="nucleotide sequence ID" value="NZ_JACIDJ010000005.1"/>
</dbReference>
<comment type="caution">
    <text evidence="1">The sequence shown here is derived from an EMBL/GenBank/DDBJ whole genome shotgun (WGS) entry which is preliminary data.</text>
</comment>